<comment type="similarity">
    <text evidence="1 2">Belongs to the UPF0235 family.</text>
</comment>
<sequence>MTVWSQDGDDLILAIRLTPGASRDDVAGRWTDEKGADWLSARVRAVPEKGKANAALIVLVAKWLDWPRSAIFLESGDTNRLKRLRIKGGGQALIMSRLSTIIMERVEAA</sequence>
<keyword evidence="4" id="KW-1185">Reference proteome</keyword>
<evidence type="ECO:0000313" key="3">
    <source>
        <dbReference type="EMBL" id="NIJ17339.1"/>
    </source>
</evidence>
<dbReference type="Gene3D" id="3.30.1200.10">
    <property type="entry name" value="YggU-like"/>
    <property type="match status" value="1"/>
</dbReference>
<dbReference type="Proteomes" id="UP000576821">
    <property type="component" value="Unassembled WGS sequence"/>
</dbReference>
<dbReference type="Pfam" id="PF02594">
    <property type="entry name" value="DUF167"/>
    <property type="match status" value="1"/>
</dbReference>
<dbReference type="SUPFAM" id="SSF69786">
    <property type="entry name" value="YggU-like"/>
    <property type="match status" value="1"/>
</dbReference>
<gene>
    <name evidence="3" type="ORF">FHS54_002328</name>
</gene>
<dbReference type="HAMAP" id="MF_00634">
    <property type="entry name" value="UPF0235"/>
    <property type="match status" value="1"/>
</dbReference>
<dbReference type="NCBIfam" id="TIGR00251">
    <property type="entry name" value="DUF167 family protein"/>
    <property type="match status" value="1"/>
</dbReference>
<organism evidence="3 4">
    <name type="scientific">Sphingobium vermicomposti</name>
    <dbReference type="NCBI Taxonomy" id="529005"/>
    <lineage>
        <taxon>Bacteria</taxon>
        <taxon>Pseudomonadati</taxon>
        <taxon>Pseudomonadota</taxon>
        <taxon>Alphaproteobacteria</taxon>
        <taxon>Sphingomonadales</taxon>
        <taxon>Sphingomonadaceae</taxon>
        <taxon>Sphingobium</taxon>
    </lineage>
</organism>
<evidence type="ECO:0000256" key="2">
    <source>
        <dbReference type="HAMAP-Rule" id="MF_00634"/>
    </source>
</evidence>
<dbReference type="EMBL" id="JAASQR010000003">
    <property type="protein sequence ID" value="NIJ17339.1"/>
    <property type="molecule type" value="Genomic_DNA"/>
</dbReference>
<dbReference type="InterPro" id="IPR036591">
    <property type="entry name" value="YggU-like_sf"/>
</dbReference>
<protein>
    <recommendedName>
        <fullName evidence="2">UPF0235 protein FHS54_002328</fullName>
    </recommendedName>
</protein>
<dbReference type="SMART" id="SM01152">
    <property type="entry name" value="DUF167"/>
    <property type="match status" value="1"/>
</dbReference>
<evidence type="ECO:0000313" key="4">
    <source>
        <dbReference type="Proteomes" id="UP000576821"/>
    </source>
</evidence>
<reference evidence="3 4" key="1">
    <citation type="submission" date="2020-03" db="EMBL/GenBank/DDBJ databases">
        <title>Genomic Encyclopedia of Type Strains, Phase IV (KMG-IV): sequencing the most valuable type-strain genomes for metagenomic binning, comparative biology and taxonomic classification.</title>
        <authorList>
            <person name="Goeker M."/>
        </authorList>
    </citation>
    <scope>NUCLEOTIDE SEQUENCE [LARGE SCALE GENOMIC DNA]</scope>
    <source>
        <strain evidence="3 4">DSM 21299</strain>
    </source>
</reference>
<evidence type="ECO:0000256" key="1">
    <source>
        <dbReference type="ARBA" id="ARBA00010364"/>
    </source>
</evidence>
<accession>A0A846M641</accession>
<dbReference type="RefSeq" id="WP_167303937.1">
    <property type="nucleotide sequence ID" value="NZ_JAASQR010000003.1"/>
</dbReference>
<dbReference type="AlphaFoldDB" id="A0A846M641"/>
<dbReference type="InterPro" id="IPR003746">
    <property type="entry name" value="DUF167"/>
</dbReference>
<proteinExistence type="inferred from homology"/>
<comment type="caution">
    <text evidence="3">The sequence shown here is derived from an EMBL/GenBank/DDBJ whole genome shotgun (WGS) entry which is preliminary data.</text>
</comment>
<name>A0A846M641_9SPHN</name>